<proteinExistence type="inferred from homology"/>
<feature type="binding site" evidence="6">
    <location>
        <begin position="12"/>
        <end position="14"/>
    </location>
    <ligand>
        <name>N(1)-(5-phospho-beta-D-ribosyl)glycinamide</name>
        <dbReference type="ChEBI" id="CHEBI:143788"/>
    </ligand>
</feature>
<organism evidence="8 9">
    <name type="scientific">Mannheimia pernigra</name>
    <dbReference type="NCBI Taxonomy" id="111844"/>
    <lineage>
        <taxon>Bacteria</taxon>
        <taxon>Pseudomonadati</taxon>
        <taxon>Pseudomonadota</taxon>
        <taxon>Gammaproteobacteria</taxon>
        <taxon>Pasteurellales</taxon>
        <taxon>Pasteurellaceae</taxon>
        <taxon>Mannheimia</taxon>
    </lineage>
</organism>
<keyword evidence="3 6" id="KW-0658">Purine biosynthesis</keyword>
<comment type="function">
    <text evidence="6">Catalyzes the transfer of a formyl group from 10-formyltetrahydrofolate to 5-phospho-ribosyl-glycinamide (GAR), producing 5-phospho-ribosyl-N-formylglycinamide (FGAR) and tetrahydrofolate.</text>
</comment>
<dbReference type="InterPro" id="IPR001555">
    <property type="entry name" value="GART_AS"/>
</dbReference>
<dbReference type="InterPro" id="IPR004607">
    <property type="entry name" value="GART"/>
</dbReference>
<dbReference type="GO" id="GO:0005829">
    <property type="term" value="C:cytosol"/>
    <property type="evidence" value="ECO:0007669"/>
    <property type="project" value="TreeGrafter"/>
</dbReference>
<dbReference type="AlphaFoldDB" id="A0A7D5DWG3"/>
<evidence type="ECO:0000259" key="7">
    <source>
        <dbReference type="Pfam" id="PF00551"/>
    </source>
</evidence>
<dbReference type="NCBIfam" id="TIGR00639">
    <property type="entry name" value="PurN"/>
    <property type="match status" value="1"/>
</dbReference>
<dbReference type="HAMAP" id="MF_01930">
    <property type="entry name" value="PurN"/>
    <property type="match status" value="1"/>
</dbReference>
<evidence type="ECO:0000256" key="1">
    <source>
        <dbReference type="ARBA" id="ARBA00005054"/>
    </source>
</evidence>
<feature type="binding site" evidence="6">
    <location>
        <position position="107"/>
    </location>
    <ligand>
        <name>(6R)-10-formyltetrahydrofolate</name>
        <dbReference type="ChEBI" id="CHEBI:195366"/>
    </ligand>
</feature>
<gene>
    <name evidence="6 8" type="primary">purN</name>
    <name evidence="8" type="ORF">HV559_05105</name>
</gene>
<dbReference type="RefSeq" id="WP_176809720.1">
    <property type="nucleotide sequence ID" value="NZ_CP055306.1"/>
</dbReference>
<evidence type="ECO:0000256" key="6">
    <source>
        <dbReference type="HAMAP-Rule" id="MF_01930"/>
    </source>
</evidence>
<dbReference type="EC" id="2.1.2.2" evidence="6"/>
<dbReference type="EMBL" id="CP055306">
    <property type="protein sequence ID" value="QLB40286.1"/>
    <property type="molecule type" value="Genomic_DNA"/>
</dbReference>
<dbReference type="CDD" id="cd08645">
    <property type="entry name" value="FMT_core_GART"/>
    <property type="match status" value="1"/>
</dbReference>
<dbReference type="PANTHER" id="PTHR43369:SF2">
    <property type="entry name" value="PHOSPHORIBOSYLGLYCINAMIDE FORMYLTRANSFERASE"/>
    <property type="match status" value="1"/>
</dbReference>
<accession>A0A7D5DWG3</accession>
<keyword evidence="9" id="KW-1185">Reference proteome</keyword>
<keyword evidence="2 6" id="KW-0808">Transferase</keyword>
<comment type="pathway">
    <text evidence="1 6">Purine metabolism; IMP biosynthesis via de novo pathway; N(2)-formyl-N(1)-(5-phospho-D-ribosyl)glycinamide from N(1)-(5-phospho-D-ribosyl)glycinamide (10-formyl THF route): step 1/1.</text>
</comment>
<dbReference type="Pfam" id="PF00551">
    <property type="entry name" value="Formyl_trans_N"/>
    <property type="match status" value="1"/>
</dbReference>
<dbReference type="UniPathway" id="UPA00074">
    <property type="reaction ID" value="UER00126"/>
</dbReference>
<sequence>MKKFVVLISGNGSNLQAIIDSQKSANASGQICGVICNKADAYGLVRAKKAGIPTFVFSRKDYESNLAMDFAIAEQIEKLGAELIVLAGYMKILTPEFTQRFEGRILNIHPSLLPKYPGLNTYQRAIEAGDSEHGTTIHFVNEEVDAGAIVLQAKVPIYPNDEVEDVVARVVEQEHQYYPLVVEWFCSGRLLAENGKAYLDGKELSSTGYAEE</sequence>
<evidence type="ECO:0000256" key="4">
    <source>
        <dbReference type="ARBA" id="ARBA00038440"/>
    </source>
</evidence>
<feature type="domain" description="Formyl transferase N-terminal" evidence="7">
    <location>
        <begin position="2"/>
        <end position="182"/>
    </location>
</feature>
<evidence type="ECO:0000256" key="3">
    <source>
        <dbReference type="ARBA" id="ARBA00022755"/>
    </source>
</evidence>
<feature type="binding site" evidence="6">
    <location>
        <begin position="90"/>
        <end position="93"/>
    </location>
    <ligand>
        <name>(6R)-10-formyltetrahydrofolate</name>
        <dbReference type="ChEBI" id="CHEBI:195366"/>
    </ligand>
</feature>
<name>A0A7D5DWG3_9PAST</name>
<dbReference type="GO" id="GO:0006189">
    <property type="term" value="P:'de novo' IMP biosynthetic process"/>
    <property type="evidence" value="ECO:0007669"/>
    <property type="project" value="UniProtKB-UniRule"/>
</dbReference>
<evidence type="ECO:0000313" key="9">
    <source>
        <dbReference type="Proteomes" id="UP000509660"/>
    </source>
</evidence>
<reference evidence="8 9" key="1">
    <citation type="submission" date="2020-06" db="EMBL/GenBank/DDBJ databases">
        <title>Mannheimia pernigra sp. nov. isolated from bovine respiratory tract.</title>
        <authorList>
            <person name="Kuhnert P."/>
            <person name="Akarsu-Egger H."/>
        </authorList>
    </citation>
    <scope>NUCLEOTIDE SEQUENCE [LARGE SCALE GENOMIC DNA]</scope>
    <source>
        <strain evidence="8 9">BNO311</strain>
    </source>
</reference>
<dbReference type="GO" id="GO:0004644">
    <property type="term" value="F:phosphoribosylglycinamide formyltransferase activity"/>
    <property type="evidence" value="ECO:0007669"/>
    <property type="project" value="UniProtKB-UniRule"/>
</dbReference>
<evidence type="ECO:0000313" key="8">
    <source>
        <dbReference type="EMBL" id="QLB40286.1"/>
    </source>
</evidence>
<dbReference type="InterPro" id="IPR002376">
    <property type="entry name" value="Formyl_transf_N"/>
</dbReference>
<protein>
    <recommendedName>
        <fullName evidence="6">Phosphoribosylglycinamide formyltransferase</fullName>
        <ecNumber evidence="6">2.1.2.2</ecNumber>
    </recommendedName>
    <alternativeName>
        <fullName evidence="6">5'-phosphoribosylglycinamide transformylase</fullName>
    </alternativeName>
    <alternativeName>
        <fullName evidence="6">GAR transformylase</fullName>
        <shortName evidence="6">GART</shortName>
    </alternativeName>
</protein>
<feature type="site" description="Raises pKa of active site His" evidence="6">
    <location>
        <position position="145"/>
    </location>
</feature>
<comment type="similarity">
    <text evidence="4 6">Belongs to the GART family.</text>
</comment>
<comment type="catalytic activity">
    <reaction evidence="5 6">
        <text>N(1)-(5-phospho-beta-D-ribosyl)glycinamide + (6R)-10-formyltetrahydrofolate = N(2)-formyl-N(1)-(5-phospho-beta-D-ribosyl)glycinamide + (6S)-5,6,7,8-tetrahydrofolate + H(+)</text>
        <dbReference type="Rhea" id="RHEA:15053"/>
        <dbReference type="ChEBI" id="CHEBI:15378"/>
        <dbReference type="ChEBI" id="CHEBI:57453"/>
        <dbReference type="ChEBI" id="CHEBI:143788"/>
        <dbReference type="ChEBI" id="CHEBI:147286"/>
        <dbReference type="ChEBI" id="CHEBI:195366"/>
        <dbReference type="EC" id="2.1.2.2"/>
    </reaction>
</comment>
<evidence type="ECO:0000256" key="5">
    <source>
        <dbReference type="ARBA" id="ARBA00047664"/>
    </source>
</evidence>
<evidence type="ECO:0000256" key="2">
    <source>
        <dbReference type="ARBA" id="ARBA00022679"/>
    </source>
</evidence>
<dbReference type="SUPFAM" id="SSF53328">
    <property type="entry name" value="Formyltransferase"/>
    <property type="match status" value="1"/>
</dbReference>
<dbReference type="PANTHER" id="PTHR43369">
    <property type="entry name" value="PHOSPHORIBOSYLGLYCINAMIDE FORMYLTRANSFERASE"/>
    <property type="match status" value="1"/>
</dbReference>
<dbReference type="InterPro" id="IPR036477">
    <property type="entry name" value="Formyl_transf_N_sf"/>
</dbReference>
<feature type="active site" description="Proton donor" evidence="6">
    <location>
        <position position="109"/>
    </location>
</feature>
<comment type="caution">
    <text evidence="6">Lacks conserved residue(s) required for the propagation of feature annotation.</text>
</comment>
<dbReference type="PROSITE" id="PS00373">
    <property type="entry name" value="GART"/>
    <property type="match status" value="1"/>
</dbReference>
<dbReference type="Proteomes" id="UP000509660">
    <property type="component" value="Chromosome"/>
</dbReference>
<dbReference type="Gene3D" id="3.40.50.170">
    <property type="entry name" value="Formyl transferase, N-terminal domain"/>
    <property type="match status" value="1"/>
</dbReference>